<evidence type="ECO:0000313" key="2">
    <source>
        <dbReference type="EMBL" id="CUU77234.1"/>
    </source>
</evidence>
<comment type="caution">
    <text evidence="2">The sequence shown here is derived from an EMBL/GenBank/DDBJ whole genome shotgun (WGS) entry which is preliminary data.</text>
</comment>
<dbReference type="NCBIfam" id="TIGR01644">
    <property type="entry name" value="phage_P2_V"/>
    <property type="match status" value="1"/>
</dbReference>
<proteinExistence type="predicted"/>
<protein>
    <submittedName>
        <fullName evidence="2">Baseplate assembly protein V</fullName>
    </submittedName>
</protein>
<reference evidence="2 3" key="1">
    <citation type="submission" date="2015-11" db="EMBL/GenBank/DDBJ databases">
        <authorList>
            <consortium name="Pathogen Informatics"/>
        </authorList>
    </citation>
    <scope>NUCLEOTIDE SEQUENCE [LARGE SCALE GENOMIC DNA]</scope>
    <source>
        <strain evidence="2 3">006A-0191</strain>
    </source>
</reference>
<dbReference type="RefSeq" id="WP_059431009.1">
    <property type="nucleotide sequence ID" value="NZ_FAUW01000002.1"/>
</dbReference>
<dbReference type="InterPro" id="IPR013046">
    <property type="entry name" value="GpV/Gp45"/>
</dbReference>
<evidence type="ECO:0000256" key="1">
    <source>
        <dbReference type="SAM" id="MobiDB-lite"/>
    </source>
</evidence>
<dbReference type="Gene3D" id="6.20.150.10">
    <property type="match status" value="1"/>
</dbReference>
<organism evidence="2 3">
    <name type="scientific">Campylobacter hyointestinalis subsp. hyointestinalis</name>
    <dbReference type="NCBI Taxonomy" id="91352"/>
    <lineage>
        <taxon>Bacteria</taxon>
        <taxon>Pseudomonadati</taxon>
        <taxon>Campylobacterota</taxon>
        <taxon>Epsilonproteobacteria</taxon>
        <taxon>Campylobacterales</taxon>
        <taxon>Campylobacteraceae</taxon>
        <taxon>Campylobacter</taxon>
    </lineage>
</organism>
<feature type="region of interest" description="Disordered" evidence="1">
    <location>
        <begin position="184"/>
        <end position="203"/>
    </location>
</feature>
<gene>
    <name evidence="2" type="ORF">ERS739220_00846</name>
</gene>
<name>A0A9W5APW4_CAMHY</name>
<dbReference type="Proteomes" id="UP000052257">
    <property type="component" value="Unassembled WGS sequence"/>
</dbReference>
<evidence type="ECO:0000313" key="3">
    <source>
        <dbReference type="Proteomes" id="UP000052257"/>
    </source>
</evidence>
<feature type="compositionally biased region" description="Basic and acidic residues" evidence="1">
    <location>
        <begin position="184"/>
        <end position="195"/>
    </location>
</feature>
<dbReference type="InterPro" id="IPR037026">
    <property type="entry name" value="Vgr_OB-fold_dom_sf"/>
</dbReference>
<dbReference type="AlphaFoldDB" id="A0A9W5APW4"/>
<dbReference type="Gene3D" id="2.40.50.230">
    <property type="entry name" value="Gp5 N-terminal domain"/>
    <property type="match status" value="1"/>
</dbReference>
<accession>A0A9W5APW4</accession>
<dbReference type="EMBL" id="FAUW01000002">
    <property type="protein sequence ID" value="CUU77234.1"/>
    <property type="molecule type" value="Genomic_DNA"/>
</dbReference>
<sequence>MNELGIISEVSGARARVAIGSMVTDFLPVFQAGANSFKTTWEPLVVGEQCIVLPIRGELNSGVIIRGIETSSNPAPSIDENVQMTKFCDGTVISYDVNSSTLSISSPKTINITCDSANLNAKSVNVKANDTTVTSPSINLIGNTTIQGGISTSGSGGGAGSISMNGTLSLTGDLIVGGNISDSRGDLTGHSHSDSDGYTSNPR</sequence>